<dbReference type="Proteomes" id="UP000470213">
    <property type="component" value="Unassembled WGS sequence"/>
</dbReference>
<accession>A0A7X5LM98</accession>
<comment type="caution">
    <text evidence="1">The sequence shown here is derived from an EMBL/GenBank/DDBJ whole genome shotgun (WGS) entry which is preliminary data.</text>
</comment>
<keyword evidence="2" id="KW-1185">Reference proteome</keyword>
<dbReference type="RefSeq" id="WP_049587397.1">
    <property type="nucleotide sequence ID" value="NZ_JAAAWN010000016.1"/>
</dbReference>
<dbReference type="PROSITE" id="PS51257">
    <property type="entry name" value="PROKAR_LIPOPROTEIN"/>
    <property type="match status" value="1"/>
</dbReference>
<name>A0A7X5LM98_9ALTE</name>
<dbReference type="AlphaFoldDB" id="A0A7X5LM98"/>
<dbReference type="EMBL" id="JAAAWN010000016">
    <property type="protein sequence ID" value="NDV91987.1"/>
    <property type="molecule type" value="Genomic_DNA"/>
</dbReference>
<gene>
    <name evidence="1" type="ORF">GTH32_12450</name>
</gene>
<evidence type="ECO:0000313" key="2">
    <source>
        <dbReference type="Proteomes" id="UP000470213"/>
    </source>
</evidence>
<proteinExistence type="predicted"/>
<organism evidence="1 2">
    <name type="scientific">Alteromonas profundi</name>
    <dbReference type="NCBI Taxonomy" id="2696062"/>
    <lineage>
        <taxon>Bacteria</taxon>
        <taxon>Pseudomonadati</taxon>
        <taxon>Pseudomonadota</taxon>
        <taxon>Gammaproteobacteria</taxon>
        <taxon>Alteromonadales</taxon>
        <taxon>Alteromonadaceae</taxon>
        <taxon>Alteromonas/Salinimonas group</taxon>
        <taxon>Alteromonas</taxon>
    </lineage>
</organism>
<protein>
    <submittedName>
        <fullName evidence="1">Uncharacterized protein</fullName>
    </submittedName>
</protein>
<sequence>MKYGIVGLAIVLSGCAGTSPKISWVASVNVDEFTDKKTCSVSVGSLYTKSSVFTYSNHYYPYIEVVDNDLRVGIKSGGNYRIPVGNVQIRIDNNDAWTINTSETPLDYAPQASTVDFSQYVENLPEESRKQAQRTYDAAMEGSARAMSPFTAATGEKARAILDEMVNGKEIKYRTIGMNQAASTTGEYALDASLPEALSKCGIKA</sequence>
<evidence type="ECO:0000313" key="1">
    <source>
        <dbReference type="EMBL" id="NDV91987.1"/>
    </source>
</evidence>
<reference evidence="1 2" key="1">
    <citation type="submission" date="2020-01" db="EMBL/GenBank/DDBJ databases">
        <authorList>
            <person name="Chen J."/>
            <person name="Zhu S."/>
            <person name="Yang J."/>
        </authorList>
    </citation>
    <scope>NUCLEOTIDE SEQUENCE [LARGE SCALE GENOMIC DNA]</scope>
    <source>
        <strain evidence="1 2">345S023</strain>
    </source>
</reference>